<feature type="domain" description="HTH cro/C1-type" evidence="4">
    <location>
        <begin position="52"/>
        <end position="98"/>
    </location>
</feature>
<evidence type="ECO:0000256" key="3">
    <source>
        <dbReference type="ARBA" id="ARBA00023163"/>
    </source>
</evidence>
<dbReference type="EMBL" id="PRDW01000030">
    <property type="protein sequence ID" value="PPB80664.1"/>
    <property type="molecule type" value="Genomic_DNA"/>
</dbReference>
<keyword evidence="3" id="KW-0804">Transcription</keyword>
<dbReference type="Proteomes" id="UP000243096">
    <property type="component" value="Unassembled WGS sequence"/>
</dbReference>
<keyword evidence="6" id="KW-1185">Reference proteome</keyword>
<comment type="caution">
    <text evidence="5">The sequence shown here is derived from an EMBL/GenBank/DDBJ whole genome shotgun (WGS) entry which is preliminary data.</text>
</comment>
<dbReference type="InterPro" id="IPR052359">
    <property type="entry name" value="HTH-type_reg/antitoxin"/>
</dbReference>
<evidence type="ECO:0000313" key="6">
    <source>
        <dbReference type="Proteomes" id="UP000243096"/>
    </source>
</evidence>
<accession>A0A2P5K6I8</accession>
<dbReference type="InterPro" id="IPR032758">
    <property type="entry name" value="MqsA/HigA-2"/>
</dbReference>
<dbReference type="PANTHER" id="PTHR36511">
    <property type="entry name" value="MERR FAMILY BACTERIAL REGULATORY PROTEIN"/>
    <property type="match status" value="1"/>
</dbReference>
<evidence type="ECO:0000259" key="4">
    <source>
        <dbReference type="PROSITE" id="PS50943"/>
    </source>
</evidence>
<dbReference type="PROSITE" id="PS50943">
    <property type="entry name" value="HTH_CROC1"/>
    <property type="match status" value="1"/>
</dbReference>
<keyword evidence="1" id="KW-0805">Transcription regulation</keyword>
<dbReference type="Gene3D" id="1.10.260.40">
    <property type="entry name" value="lambda repressor-like DNA-binding domains"/>
    <property type="match status" value="1"/>
</dbReference>
<dbReference type="SMART" id="SM00530">
    <property type="entry name" value="HTH_XRE"/>
    <property type="match status" value="1"/>
</dbReference>
<dbReference type="PANTHER" id="PTHR36511:SF4">
    <property type="entry name" value="ANTITOXIN MQSA"/>
    <property type="match status" value="1"/>
</dbReference>
<reference evidence="5 6" key="1">
    <citation type="submission" date="2018-01" db="EMBL/GenBank/DDBJ databases">
        <title>Genomic Encyclopedia of Type Strains, Phase III (KMG-III): the genomes of soil and plant-associated and newly described type strains.</title>
        <authorList>
            <person name="Whitman W."/>
        </authorList>
    </citation>
    <scope>NUCLEOTIDE SEQUENCE [LARGE SCALE GENOMIC DNA]</scope>
    <source>
        <strain evidence="5 6">HKI456</strain>
    </source>
</reference>
<sequence length="104" mass="11436">MPKTEKELIARDATRDIEAELLQAVKQMKAGKAARTTKVEVSVASEARRVVGLSQTQFATVLGVSVRTLQEWEQGRRKPTGAAQRLLSIATRHPEVLIEELAVS</sequence>
<dbReference type="Pfam" id="PF15731">
    <property type="entry name" value="MqsA_antitoxin"/>
    <property type="match status" value="1"/>
</dbReference>
<dbReference type="RefSeq" id="WP_104078536.1">
    <property type="nucleotide sequence ID" value="NZ_CP062178.1"/>
</dbReference>
<dbReference type="InterPro" id="IPR001387">
    <property type="entry name" value="Cro/C1-type_HTH"/>
</dbReference>
<evidence type="ECO:0000313" key="5">
    <source>
        <dbReference type="EMBL" id="PPB80664.1"/>
    </source>
</evidence>
<evidence type="ECO:0000256" key="2">
    <source>
        <dbReference type="ARBA" id="ARBA00023125"/>
    </source>
</evidence>
<dbReference type="CDD" id="cd00093">
    <property type="entry name" value="HTH_XRE"/>
    <property type="match status" value="1"/>
</dbReference>
<evidence type="ECO:0000256" key="1">
    <source>
        <dbReference type="ARBA" id="ARBA00023015"/>
    </source>
</evidence>
<dbReference type="GO" id="GO:0003677">
    <property type="term" value="F:DNA binding"/>
    <property type="evidence" value="ECO:0007669"/>
    <property type="project" value="UniProtKB-KW"/>
</dbReference>
<dbReference type="AlphaFoldDB" id="A0A2P5K6I8"/>
<proteinExistence type="predicted"/>
<protein>
    <submittedName>
        <fullName evidence="5">Xre family transcriptional regulator</fullName>
    </submittedName>
</protein>
<name>A0A2P5K6I8_9BURK</name>
<dbReference type="OrthoDB" id="9799384at2"/>
<gene>
    <name evidence="5" type="ORF">B0O95_1305</name>
</gene>
<organism evidence="5 6">
    <name type="scientific">Mycetohabitans endofungorum</name>
    <dbReference type="NCBI Taxonomy" id="417203"/>
    <lineage>
        <taxon>Bacteria</taxon>
        <taxon>Pseudomonadati</taxon>
        <taxon>Pseudomonadota</taxon>
        <taxon>Betaproteobacteria</taxon>
        <taxon>Burkholderiales</taxon>
        <taxon>Burkholderiaceae</taxon>
        <taxon>Mycetohabitans</taxon>
    </lineage>
</organism>
<dbReference type="SUPFAM" id="SSF47413">
    <property type="entry name" value="lambda repressor-like DNA-binding domains"/>
    <property type="match status" value="1"/>
</dbReference>
<dbReference type="InterPro" id="IPR010982">
    <property type="entry name" value="Lambda_DNA-bd_dom_sf"/>
</dbReference>
<keyword evidence="2" id="KW-0238">DNA-binding</keyword>